<evidence type="ECO:0000256" key="1">
    <source>
        <dbReference type="ARBA" id="ARBA00004141"/>
    </source>
</evidence>
<evidence type="ECO:0000256" key="5">
    <source>
        <dbReference type="ARBA" id="ARBA00023136"/>
    </source>
</evidence>
<dbReference type="InterPro" id="IPR002528">
    <property type="entry name" value="MATE_fam"/>
</dbReference>
<keyword evidence="4 6" id="KW-1133">Transmembrane helix</keyword>
<dbReference type="NCBIfam" id="TIGR00797">
    <property type="entry name" value="matE"/>
    <property type="match status" value="1"/>
</dbReference>
<dbReference type="CDD" id="cd13136">
    <property type="entry name" value="MATE_DinF_like"/>
    <property type="match status" value="1"/>
</dbReference>
<gene>
    <name evidence="7" type="ORF">FO470_05265</name>
</gene>
<evidence type="ECO:0000256" key="3">
    <source>
        <dbReference type="ARBA" id="ARBA00022692"/>
    </source>
</evidence>
<evidence type="ECO:0000256" key="4">
    <source>
        <dbReference type="ARBA" id="ARBA00022989"/>
    </source>
</evidence>
<keyword evidence="5 6" id="KW-0472">Membrane</keyword>
<comment type="similarity">
    <text evidence="2">Belongs to the multi antimicrobial extrusion (MATE) (TC 2.A.66.1) family.</text>
</comment>
<protein>
    <submittedName>
        <fullName evidence="7">MATE family efflux transporter</fullName>
    </submittedName>
</protein>
<dbReference type="Pfam" id="PF01554">
    <property type="entry name" value="MatE"/>
    <property type="match status" value="2"/>
</dbReference>
<evidence type="ECO:0000256" key="6">
    <source>
        <dbReference type="SAM" id="Phobius"/>
    </source>
</evidence>
<dbReference type="PANTHER" id="PTHR42893:SF46">
    <property type="entry name" value="PROTEIN DETOXIFICATION 44, CHLOROPLASTIC"/>
    <property type="match status" value="1"/>
</dbReference>
<evidence type="ECO:0000313" key="8">
    <source>
        <dbReference type="Proteomes" id="UP000315321"/>
    </source>
</evidence>
<dbReference type="EMBL" id="VMBP01000001">
    <property type="protein sequence ID" value="TSJ64922.1"/>
    <property type="molecule type" value="Genomic_DNA"/>
</dbReference>
<feature type="transmembrane region" description="Helical" evidence="6">
    <location>
        <begin position="189"/>
        <end position="215"/>
    </location>
</feature>
<feature type="transmembrane region" description="Helical" evidence="6">
    <location>
        <begin position="268"/>
        <end position="290"/>
    </location>
</feature>
<feature type="transmembrane region" description="Helical" evidence="6">
    <location>
        <begin position="411"/>
        <end position="429"/>
    </location>
</feature>
<comment type="caution">
    <text evidence="7">The sequence shown here is derived from an EMBL/GenBank/DDBJ whole genome shotgun (WGS) entry which is preliminary data.</text>
</comment>
<proteinExistence type="inferred from homology"/>
<dbReference type="Proteomes" id="UP000315321">
    <property type="component" value="Unassembled WGS sequence"/>
</dbReference>
<organism evidence="7 8">
    <name type="scientific">Ancylobacter moscoviensis</name>
    <dbReference type="NCBI Taxonomy" id="2597768"/>
    <lineage>
        <taxon>Bacteria</taxon>
        <taxon>Pseudomonadati</taxon>
        <taxon>Pseudomonadota</taxon>
        <taxon>Alphaproteobacteria</taxon>
        <taxon>Hyphomicrobiales</taxon>
        <taxon>Xanthobacteraceae</taxon>
        <taxon>Ancylobacter</taxon>
    </lineage>
</organism>
<comment type="subcellular location">
    <subcellularLocation>
        <location evidence="1">Membrane</location>
        <topology evidence="1">Multi-pass membrane protein</topology>
    </subcellularLocation>
</comment>
<feature type="transmembrane region" description="Helical" evidence="6">
    <location>
        <begin position="387"/>
        <end position="405"/>
    </location>
</feature>
<accession>A0ABY3DXM9</accession>
<keyword evidence="8" id="KW-1185">Reference proteome</keyword>
<reference evidence="7 8" key="1">
    <citation type="submission" date="2019-07" db="EMBL/GenBank/DDBJ databases">
        <authorList>
            <person name="Grouzdev D.S."/>
        </authorList>
    </citation>
    <scope>NUCLEOTIDE SEQUENCE [LARGE SCALE GENOMIC DNA]</scope>
    <source>
        <strain evidence="7 8">3C</strain>
    </source>
</reference>
<feature type="transmembrane region" description="Helical" evidence="6">
    <location>
        <begin position="354"/>
        <end position="375"/>
    </location>
</feature>
<dbReference type="RefSeq" id="WP_144342076.1">
    <property type="nucleotide sequence ID" value="NZ_VMBP01000001.1"/>
</dbReference>
<evidence type="ECO:0000256" key="2">
    <source>
        <dbReference type="ARBA" id="ARBA00010199"/>
    </source>
</evidence>
<evidence type="ECO:0000313" key="7">
    <source>
        <dbReference type="EMBL" id="TSJ64922.1"/>
    </source>
</evidence>
<feature type="transmembrane region" description="Helical" evidence="6">
    <location>
        <begin position="162"/>
        <end position="183"/>
    </location>
</feature>
<feature type="transmembrane region" description="Helical" evidence="6">
    <location>
        <begin position="90"/>
        <end position="110"/>
    </location>
</feature>
<feature type="transmembrane region" description="Helical" evidence="6">
    <location>
        <begin position="12"/>
        <end position="38"/>
    </location>
</feature>
<dbReference type="InterPro" id="IPR044644">
    <property type="entry name" value="DinF-like"/>
</dbReference>
<dbReference type="PANTHER" id="PTHR42893">
    <property type="entry name" value="PROTEIN DETOXIFICATION 44, CHLOROPLASTIC-RELATED"/>
    <property type="match status" value="1"/>
</dbReference>
<feature type="transmembrane region" description="Helical" evidence="6">
    <location>
        <begin position="130"/>
        <end position="155"/>
    </location>
</feature>
<keyword evidence="3 6" id="KW-0812">Transmembrane</keyword>
<feature type="transmembrane region" description="Helical" evidence="6">
    <location>
        <begin position="311"/>
        <end position="334"/>
    </location>
</feature>
<name>A0ABY3DXM9_9HYPH</name>
<feature type="transmembrane region" description="Helical" evidence="6">
    <location>
        <begin position="44"/>
        <end position="64"/>
    </location>
</feature>
<feature type="transmembrane region" description="Helical" evidence="6">
    <location>
        <begin position="236"/>
        <end position="256"/>
    </location>
</feature>
<sequence>MHAGRVEVSSRRFLTIALPATLAQMTTPLLGLVATGAIGRLGDAALLGAVAVGALLFDFVFWIFGSIRMGTAGLTAQALGRRETMELRAVLVRALLIAAAIGLVLILVHAPLSSLAFLAMGASEEVHVAAALYFSVRILSAPFAIGNFAILGWLVGIARTDIGLGLQILIAAVNAAATVLLVLHWDFGIAGAAAANVLAEAVGTLFGLGAAARLIGRDWRMPWRAVLDRARLIETVAVNSDIMIRTALIMSVLLFFTAQGARQDDATLAANAVLYNIVMVTAFFLDGFATAAEQICGQSVGAKDGPGFRRAVRMVLFWGFGFAAPATLLLMAGGGGVIDLLSANEDVRRVGREFLPLAALTPLLGVAAFAYDGIYAGSTWARDMRNLMFPAVALFFLAWWLTLPLGNTGLWLAYLIFMAGRGLFLALRLPALERRTFA</sequence>